<feature type="binding site" evidence="9">
    <location>
        <begin position="367"/>
        <end position="370"/>
    </location>
    <ligand>
        <name>FAD</name>
        <dbReference type="ChEBI" id="CHEBI:57692"/>
    </ligand>
</feature>
<keyword evidence="6" id="KW-1015">Disulfide bond</keyword>
<dbReference type="GO" id="GO:0042645">
    <property type="term" value="C:mitochondrial nucleoid"/>
    <property type="evidence" value="ECO:0007669"/>
    <property type="project" value="EnsemblFungi"/>
</dbReference>
<keyword evidence="2 11" id="KW-0285">Flavoprotein</keyword>
<dbReference type="STRING" id="1408163.A0A0F4Z6K6"/>
<dbReference type="GO" id="GO:0045252">
    <property type="term" value="C:oxoglutarate dehydrogenase complex"/>
    <property type="evidence" value="ECO:0007669"/>
    <property type="project" value="EnsemblFungi"/>
</dbReference>
<dbReference type="GO" id="GO:0006564">
    <property type="term" value="P:L-serine biosynthetic process"/>
    <property type="evidence" value="ECO:0007669"/>
    <property type="project" value="EnsemblFungi"/>
</dbReference>
<dbReference type="PRINTS" id="PR00368">
    <property type="entry name" value="FADPNR"/>
</dbReference>
<comment type="catalytic activity">
    <reaction evidence="11">
        <text>N(6)-[(R)-dihydrolipoyl]-L-lysyl-[protein] + NAD(+) = N(6)-[(R)-lipoyl]-L-lysyl-[protein] + NADH + H(+)</text>
        <dbReference type="Rhea" id="RHEA:15045"/>
        <dbReference type="Rhea" id="RHEA-COMP:10474"/>
        <dbReference type="Rhea" id="RHEA-COMP:10475"/>
        <dbReference type="ChEBI" id="CHEBI:15378"/>
        <dbReference type="ChEBI" id="CHEBI:57540"/>
        <dbReference type="ChEBI" id="CHEBI:57945"/>
        <dbReference type="ChEBI" id="CHEBI:83099"/>
        <dbReference type="ChEBI" id="CHEBI:83100"/>
        <dbReference type="EC" id="1.8.1.4"/>
    </reaction>
</comment>
<dbReference type="InterPro" id="IPR036188">
    <property type="entry name" value="FAD/NAD-bd_sf"/>
</dbReference>
<dbReference type="AlphaFoldDB" id="A0A0F4Z6K6"/>
<keyword evidence="5 9" id="KW-0520">NAD</keyword>
<feature type="disulfide bond" description="Redox-active" evidence="10">
    <location>
        <begin position="87"/>
        <end position="92"/>
    </location>
</feature>
<evidence type="ECO:0000256" key="11">
    <source>
        <dbReference type="RuleBase" id="RU003692"/>
    </source>
</evidence>
<dbReference type="PANTHER" id="PTHR22912">
    <property type="entry name" value="DISULFIDE OXIDOREDUCTASE"/>
    <property type="match status" value="1"/>
</dbReference>
<dbReference type="GO" id="GO:0004591">
    <property type="term" value="F:oxoglutarate dehydrogenase (succinyl-transferring) activity"/>
    <property type="evidence" value="ECO:0007669"/>
    <property type="project" value="EnsemblFungi"/>
</dbReference>
<evidence type="ECO:0000256" key="3">
    <source>
        <dbReference type="ARBA" id="ARBA00022827"/>
    </source>
</evidence>
<keyword evidence="9" id="KW-0547">Nucleotide-binding</keyword>
<feature type="domain" description="FAD/NAD(P)-binding" evidence="13">
    <location>
        <begin position="49"/>
        <end position="376"/>
    </location>
</feature>
<dbReference type="RefSeq" id="XP_013332130.1">
    <property type="nucleotide sequence ID" value="XM_013476676.1"/>
</dbReference>
<feature type="binding site" evidence="9">
    <location>
        <position position="96"/>
    </location>
    <ligand>
        <name>FAD</name>
        <dbReference type="ChEBI" id="CHEBI:57692"/>
    </ligand>
</feature>
<sequence length="514" mass="54944">MFRSLLPRATPRTVLRTATPQVVPSNFVPAPSLAFLGRSKRGYASSTEHDVVIIGGGVAGYVAAIKAGQEGLKTACIEKRGTLGGTCLNVGCIPSKSLLNNSHLYHQILHDTQKRGIEVGDVKLNLAQMMKAKDASVESLTKGIEFLFKKNGVDYIKGTGSFINDHEIKVNLLDGGETTLKGKNIIIATGSEATPFPGLKIDEERIVTSTGALSLKEVPKKMPLNLSGQVANFQKASVWSRLGAEVTVVEYLNQIGGPGMDAEISKQAQKILQKQGIKFLTGTKVLSGDDSGSTIALNVEAAKGGKQQTLDADVVLVAIGRRPYTAGLGLENVGLDVDEKGRLVIDQEYRTKKPHIRVIGDCTFGPMLAHKAEEEAVAAIEYITKGYGHVNYAAIPSVMYTHPEVAWVGQNEADVKASGVKYRVGTFPFSANSRAKTNLETEGLVKFISDAETDRILGVHIIGPNAGEMIAEATLAVEYGASSEDVARTCHAHPTLAEAFKEAAMATYSKAIHF</sequence>
<dbReference type="GO" id="GO:0005960">
    <property type="term" value="C:glycine cleavage complex"/>
    <property type="evidence" value="ECO:0007669"/>
    <property type="project" value="EnsemblFungi"/>
</dbReference>
<dbReference type="GO" id="GO:0006103">
    <property type="term" value="P:2-oxoglutarate metabolic process"/>
    <property type="evidence" value="ECO:0007669"/>
    <property type="project" value="EnsemblFungi"/>
</dbReference>
<evidence type="ECO:0000313" key="15">
    <source>
        <dbReference type="Proteomes" id="UP000053958"/>
    </source>
</evidence>
<dbReference type="InterPro" id="IPR004099">
    <property type="entry name" value="Pyr_nucl-diS_OxRdtase_dimer"/>
</dbReference>
<dbReference type="Gene3D" id="3.50.50.60">
    <property type="entry name" value="FAD/NAD(P)-binding domain"/>
    <property type="match status" value="2"/>
</dbReference>
<dbReference type="EC" id="1.8.1.4" evidence="11"/>
<dbReference type="PROSITE" id="PS00076">
    <property type="entry name" value="PYRIDINE_REDOX_1"/>
    <property type="match status" value="1"/>
</dbReference>
<evidence type="ECO:0000256" key="10">
    <source>
        <dbReference type="PIRSR" id="PIRSR000350-4"/>
    </source>
</evidence>
<comment type="caution">
    <text evidence="14">The sequence shown here is derived from an EMBL/GenBank/DDBJ whole genome shotgun (WGS) entry which is preliminary data.</text>
</comment>
<dbReference type="Proteomes" id="UP000053958">
    <property type="component" value="Unassembled WGS sequence"/>
</dbReference>
<dbReference type="GeneID" id="25312526"/>
<dbReference type="Pfam" id="PF07992">
    <property type="entry name" value="Pyr_redox_2"/>
    <property type="match status" value="1"/>
</dbReference>
<dbReference type="GO" id="GO:0042743">
    <property type="term" value="P:hydrogen peroxide metabolic process"/>
    <property type="evidence" value="ECO:0007669"/>
    <property type="project" value="EnsemblFungi"/>
</dbReference>
<dbReference type="GO" id="GO:0004148">
    <property type="term" value="F:dihydrolipoyl dehydrogenase (NADH) activity"/>
    <property type="evidence" value="ECO:0007669"/>
    <property type="project" value="UniProtKB-EC"/>
</dbReference>
<keyword evidence="3 9" id="KW-0274">FAD</keyword>
<evidence type="ECO:0000259" key="12">
    <source>
        <dbReference type="Pfam" id="PF02852"/>
    </source>
</evidence>
<protein>
    <recommendedName>
        <fullName evidence="11">Dihydrolipoyl dehydrogenase</fullName>
        <ecNumber evidence="11">1.8.1.4</ecNumber>
    </recommendedName>
</protein>
<dbReference type="GO" id="GO:0006552">
    <property type="term" value="P:L-leucine catabolic process"/>
    <property type="evidence" value="ECO:0007669"/>
    <property type="project" value="EnsemblFungi"/>
</dbReference>
<feature type="binding site" evidence="9">
    <location>
        <position position="250"/>
    </location>
    <ligand>
        <name>NAD(+)</name>
        <dbReference type="ChEBI" id="CHEBI:57540"/>
    </ligand>
</feature>
<dbReference type="OrthoDB" id="361797at2759"/>
<dbReference type="InterPro" id="IPR050151">
    <property type="entry name" value="Class-I_Pyr_Nuc-Dis_Oxidored"/>
</dbReference>
<dbReference type="InterPro" id="IPR001100">
    <property type="entry name" value="Pyr_nuc-diS_OxRdtase"/>
</dbReference>
<evidence type="ECO:0000256" key="4">
    <source>
        <dbReference type="ARBA" id="ARBA00023002"/>
    </source>
</evidence>
<dbReference type="EMBL" id="LASV01000019">
    <property type="protein sequence ID" value="KKA25518.1"/>
    <property type="molecule type" value="Genomic_DNA"/>
</dbReference>
<accession>A0A0F4Z6K6</accession>
<evidence type="ECO:0000259" key="13">
    <source>
        <dbReference type="Pfam" id="PF07992"/>
    </source>
</evidence>
<dbReference type="GO" id="GO:0004375">
    <property type="term" value="F:glycine dehydrogenase (decarboxylating) activity"/>
    <property type="evidence" value="ECO:0007669"/>
    <property type="project" value="EnsemblFungi"/>
</dbReference>
<keyword evidence="7 11" id="KW-0676">Redox-active center</keyword>
<name>A0A0F4Z6K6_RASE3</name>
<proteinExistence type="inferred from homology"/>
<evidence type="ECO:0000313" key="14">
    <source>
        <dbReference type="EMBL" id="KKA25518.1"/>
    </source>
</evidence>
<dbReference type="PIRSF" id="PIRSF000350">
    <property type="entry name" value="Mercury_reductase_MerA"/>
    <property type="match status" value="1"/>
</dbReference>
<feature type="domain" description="Pyridine nucleotide-disulphide oxidoreductase dimerisation" evidence="12">
    <location>
        <begin position="395"/>
        <end position="504"/>
    </location>
</feature>
<dbReference type="InterPro" id="IPR016156">
    <property type="entry name" value="FAD/NAD-linked_Rdtase_dimer_sf"/>
</dbReference>
<dbReference type="InterPro" id="IPR006258">
    <property type="entry name" value="Lipoamide_DH"/>
</dbReference>
<dbReference type="GO" id="GO:0050660">
    <property type="term" value="F:flavin adenine dinucleotide binding"/>
    <property type="evidence" value="ECO:0007669"/>
    <property type="project" value="InterPro"/>
</dbReference>
<dbReference type="GO" id="GO:0006550">
    <property type="term" value="P:L-isoleucine catabolic process"/>
    <property type="evidence" value="ECO:0007669"/>
    <property type="project" value="EnsemblFungi"/>
</dbReference>
<evidence type="ECO:0000256" key="7">
    <source>
        <dbReference type="ARBA" id="ARBA00023284"/>
    </source>
</evidence>
<evidence type="ECO:0000256" key="5">
    <source>
        <dbReference type="ARBA" id="ARBA00023027"/>
    </source>
</evidence>
<dbReference type="NCBIfam" id="TIGR01350">
    <property type="entry name" value="lipoamide_DH"/>
    <property type="match status" value="1"/>
</dbReference>
<keyword evidence="15" id="KW-1185">Reference proteome</keyword>
<dbReference type="GO" id="GO:0045333">
    <property type="term" value="P:cellular respiration"/>
    <property type="evidence" value="ECO:0007669"/>
    <property type="project" value="EnsemblFungi"/>
</dbReference>
<dbReference type="Gene3D" id="3.30.390.30">
    <property type="match status" value="1"/>
</dbReference>
<dbReference type="FunFam" id="3.50.50.60:FF:000001">
    <property type="entry name" value="Dihydrolipoyl dehydrogenase, mitochondrial"/>
    <property type="match status" value="1"/>
</dbReference>
<evidence type="ECO:0000256" key="2">
    <source>
        <dbReference type="ARBA" id="ARBA00022630"/>
    </source>
</evidence>
<feature type="binding site" evidence="9">
    <location>
        <position position="320"/>
    </location>
    <ligand>
        <name>NAD(+)</name>
        <dbReference type="ChEBI" id="CHEBI:57540"/>
    </ligand>
</feature>
<comment type="miscellaneous">
    <text evidence="11">The active site is a redox-active disulfide bond.</text>
</comment>
<evidence type="ECO:0000256" key="8">
    <source>
        <dbReference type="PIRSR" id="PIRSR000350-2"/>
    </source>
</evidence>
<feature type="active site" description="Proton acceptor" evidence="8">
    <location>
        <position position="493"/>
    </location>
</feature>
<dbReference type="GO" id="GO:0006574">
    <property type="term" value="P:L-valine catabolic process"/>
    <property type="evidence" value="ECO:0007669"/>
    <property type="project" value="EnsemblFungi"/>
</dbReference>
<dbReference type="SUPFAM" id="SSF55424">
    <property type="entry name" value="FAD/NAD-linked reductases, dimerisation (C-terminal) domain"/>
    <property type="match status" value="1"/>
</dbReference>
<dbReference type="SUPFAM" id="SSF51905">
    <property type="entry name" value="FAD/NAD(P)-binding domain"/>
    <property type="match status" value="1"/>
</dbReference>
<dbReference type="Pfam" id="PF02852">
    <property type="entry name" value="Pyr_redox_dim"/>
    <property type="match status" value="1"/>
</dbReference>
<feature type="binding site" evidence="9">
    <location>
        <position position="361"/>
    </location>
    <ligand>
        <name>FAD</name>
        <dbReference type="ChEBI" id="CHEBI:57692"/>
    </ligand>
</feature>
<dbReference type="GO" id="GO:0045254">
    <property type="term" value="C:pyruvate dehydrogenase complex"/>
    <property type="evidence" value="ECO:0007669"/>
    <property type="project" value="EnsemblFungi"/>
</dbReference>
<dbReference type="InterPro" id="IPR023753">
    <property type="entry name" value="FAD/NAD-binding_dom"/>
</dbReference>
<gene>
    <name evidence="14" type="ORF">T310_0472</name>
</gene>
<comment type="similarity">
    <text evidence="1 11">Belongs to the class-I pyridine nucleotide-disulfide oxidoreductase family.</text>
</comment>
<feature type="binding site" evidence="9">
    <location>
        <begin position="189"/>
        <end position="191"/>
    </location>
    <ligand>
        <name>FAD</name>
        <dbReference type="ChEBI" id="CHEBI:57692"/>
    </ligand>
</feature>
<dbReference type="GO" id="GO:0006546">
    <property type="term" value="P:glycine catabolic process"/>
    <property type="evidence" value="ECO:0007669"/>
    <property type="project" value="EnsemblFungi"/>
</dbReference>
<dbReference type="PANTHER" id="PTHR22912:SF151">
    <property type="entry name" value="DIHYDROLIPOYL DEHYDROGENASE, MITOCHONDRIAL"/>
    <property type="match status" value="1"/>
</dbReference>
<feature type="binding site" evidence="9">
    <location>
        <position position="160"/>
    </location>
    <ligand>
        <name>FAD</name>
        <dbReference type="ChEBI" id="CHEBI:57692"/>
    </ligand>
</feature>
<organism evidence="14 15">
    <name type="scientific">Rasamsonia emersonii (strain ATCC 16479 / CBS 393.64 / IMI 116815)</name>
    <dbReference type="NCBI Taxonomy" id="1408163"/>
    <lineage>
        <taxon>Eukaryota</taxon>
        <taxon>Fungi</taxon>
        <taxon>Dikarya</taxon>
        <taxon>Ascomycota</taxon>
        <taxon>Pezizomycotina</taxon>
        <taxon>Eurotiomycetes</taxon>
        <taxon>Eurotiomycetidae</taxon>
        <taxon>Eurotiales</taxon>
        <taxon>Trichocomaceae</taxon>
        <taxon>Rasamsonia</taxon>
    </lineage>
</organism>
<evidence type="ECO:0000256" key="1">
    <source>
        <dbReference type="ARBA" id="ARBA00007532"/>
    </source>
</evidence>
<evidence type="ECO:0000256" key="9">
    <source>
        <dbReference type="PIRSR" id="PIRSR000350-3"/>
    </source>
</evidence>
<dbReference type="PRINTS" id="PR00411">
    <property type="entry name" value="PNDRDTASEI"/>
</dbReference>
<comment type="cofactor">
    <cofactor evidence="9 11">
        <name>FAD</name>
        <dbReference type="ChEBI" id="CHEBI:57692"/>
    </cofactor>
    <text evidence="9 11">Binds 1 FAD per subunit.</text>
</comment>
<dbReference type="FunFam" id="3.30.390.30:FF:000001">
    <property type="entry name" value="Dihydrolipoyl dehydrogenase"/>
    <property type="match status" value="1"/>
</dbReference>
<evidence type="ECO:0000256" key="6">
    <source>
        <dbReference type="ARBA" id="ARBA00023157"/>
    </source>
</evidence>
<dbReference type="InterPro" id="IPR012999">
    <property type="entry name" value="Pyr_OxRdtase_I_AS"/>
</dbReference>
<keyword evidence="4 11" id="KW-0560">Oxidoreductase</keyword>
<reference evidence="14 15" key="1">
    <citation type="submission" date="2015-04" db="EMBL/GenBank/DDBJ databases">
        <authorList>
            <person name="Heijne W.H."/>
            <person name="Fedorova N.D."/>
            <person name="Nierman W.C."/>
            <person name="Vollebregt A.W."/>
            <person name="Zhao Z."/>
            <person name="Wu L."/>
            <person name="Kumar M."/>
            <person name="Stam H."/>
            <person name="van den Berg M.A."/>
            <person name="Pel H.J."/>
        </authorList>
    </citation>
    <scope>NUCLEOTIDE SEQUENCE [LARGE SCALE GENOMIC DNA]</scope>
    <source>
        <strain evidence="14 15">CBS 393.64</strain>
    </source>
</reference>